<dbReference type="EMBL" id="AYJU01000018">
    <property type="protein sequence ID" value="EST52013.1"/>
    <property type="molecule type" value="Genomic_DNA"/>
</dbReference>
<feature type="compositionally biased region" description="Polar residues" evidence="1">
    <location>
        <begin position="253"/>
        <end position="262"/>
    </location>
</feature>
<accession>V6M9I6</accession>
<protein>
    <recommendedName>
        <fullName evidence="2">DUF4097 domain-containing protein</fullName>
    </recommendedName>
</protein>
<comment type="caution">
    <text evidence="3">The sequence shown here is derived from an EMBL/GenBank/DDBJ whole genome shotgun (WGS) entry which is preliminary data.</text>
</comment>
<evidence type="ECO:0000313" key="4">
    <source>
        <dbReference type="Proteomes" id="UP000017973"/>
    </source>
</evidence>
<dbReference type="HOGENOM" id="CLU_078722_1_0_9"/>
<reference evidence="3 4" key="1">
    <citation type="journal article" date="2014" name="Genome Announc.">
        <title>Draft Genome Sequence of Brevibacillus panacihumi Strain W25, a Halotolerant Hydrocarbon-Degrading Bacterium.</title>
        <authorList>
            <person name="Wang X."/>
            <person name="Jin D."/>
            <person name="Zhou L."/>
            <person name="Wu L."/>
            <person name="An W."/>
            <person name="Chen Y."/>
            <person name="Zhao L."/>
        </authorList>
    </citation>
    <scope>NUCLEOTIDE SEQUENCE [LARGE SCALE GENOMIC DNA]</scope>
    <source>
        <strain evidence="3 4">W25</strain>
    </source>
</reference>
<dbReference type="STRING" id="1408254.T458_27430"/>
<gene>
    <name evidence="3" type="ORF">T458_27430</name>
</gene>
<keyword evidence="4" id="KW-1185">Reference proteome</keyword>
<dbReference type="eggNOG" id="COG3595">
    <property type="taxonomic scope" value="Bacteria"/>
</dbReference>
<evidence type="ECO:0000256" key="1">
    <source>
        <dbReference type="SAM" id="MobiDB-lite"/>
    </source>
</evidence>
<sequence length="262" mass="28246">MNDDNEYPGGTKKQMKALGWFSMLMAGVVLASGCQLDKVEERRELELPVSGIEQMEVESGFGDLEIVGDKNASSIIAKASIKRSGNMSEEDIIFTLQQEGNTAKLILDESKGLGYRDLDVALTVTVPASLSLLVNDGSGDIQIKDLEGPLTVHDDSGDIEITDVAGELEVYDQSGDMRVTNASNIKLIEDESGDIWLKNTAGNIEIHDQSGNLQIRNHAGDISIWDESGDLSIDGVDGDVTIEEKGSGDKSVKNINGSWTEK</sequence>
<feature type="compositionally biased region" description="Basic and acidic residues" evidence="1">
    <location>
        <begin position="242"/>
        <end position="252"/>
    </location>
</feature>
<dbReference type="Proteomes" id="UP000017973">
    <property type="component" value="Unassembled WGS sequence"/>
</dbReference>
<dbReference type="Pfam" id="PF13349">
    <property type="entry name" value="DUF4097"/>
    <property type="match status" value="1"/>
</dbReference>
<evidence type="ECO:0000259" key="2">
    <source>
        <dbReference type="Pfam" id="PF13349"/>
    </source>
</evidence>
<name>V6M9I6_9BACL</name>
<dbReference type="PATRIC" id="fig|1408254.3.peg.5341"/>
<dbReference type="AlphaFoldDB" id="V6M9I6"/>
<dbReference type="Gene3D" id="2.160.20.120">
    <property type="match status" value="1"/>
</dbReference>
<feature type="domain" description="DUF4097" evidence="2">
    <location>
        <begin position="115"/>
        <end position="247"/>
    </location>
</feature>
<evidence type="ECO:0000313" key="3">
    <source>
        <dbReference type="EMBL" id="EST52013.1"/>
    </source>
</evidence>
<feature type="region of interest" description="Disordered" evidence="1">
    <location>
        <begin position="242"/>
        <end position="262"/>
    </location>
</feature>
<proteinExistence type="predicted"/>
<organism evidence="3 4">
    <name type="scientific">Brevibacillus panacihumi W25</name>
    <dbReference type="NCBI Taxonomy" id="1408254"/>
    <lineage>
        <taxon>Bacteria</taxon>
        <taxon>Bacillati</taxon>
        <taxon>Bacillota</taxon>
        <taxon>Bacilli</taxon>
        <taxon>Bacillales</taxon>
        <taxon>Paenibacillaceae</taxon>
        <taxon>Brevibacillus</taxon>
    </lineage>
</organism>
<dbReference type="InterPro" id="IPR025164">
    <property type="entry name" value="Toastrack_DUF4097"/>
</dbReference>